<dbReference type="RefSeq" id="WP_171777906.1">
    <property type="nucleotide sequence ID" value="NZ_CP045273.1"/>
</dbReference>
<geneLocation type="plasmid" evidence="4">
    <name>pfdu301a</name>
</geneLocation>
<dbReference type="SUPFAM" id="SSF64518">
    <property type="entry name" value="Phase 1 flagellin"/>
    <property type="match status" value="1"/>
</dbReference>
<dbReference type="AlphaFoldDB" id="A0A6M6E2N4"/>
<organism evidence="3 4">
    <name type="scientific">Priestia megaterium</name>
    <name type="common">Bacillus megaterium</name>
    <dbReference type="NCBI Taxonomy" id="1404"/>
    <lineage>
        <taxon>Bacteria</taxon>
        <taxon>Bacillati</taxon>
        <taxon>Bacillota</taxon>
        <taxon>Bacilli</taxon>
        <taxon>Bacillales</taxon>
        <taxon>Bacillaceae</taxon>
        <taxon>Priestia</taxon>
    </lineage>
</organism>
<name>A0A6M6E2N4_PRIMG</name>
<dbReference type="Gene3D" id="1.20.1330.10">
    <property type="entry name" value="f41 fragment of flagellin, N-terminal domain"/>
    <property type="match status" value="1"/>
</dbReference>
<protein>
    <recommendedName>
        <fullName evidence="1">Flagellin</fullName>
    </recommendedName>
</protein>
<evidence type="ECO:0000313" key="3">
    <source>
        <dbReference type="EMBL" id="QJX79924.1"/>
    </source>
</evidence>
<dbReference type="Pfam" id="PF00669">
    <property type="entry name" value="Flagellin_N"/>
    <property type="match status" value="1"/>
</dbReference>
<dbReference type="PRINTS" id="PR00207">
    <property type="entry name" value="FLAGELLIN"/>
</dbReference>
<dbReference type="EMBL" id="CP045273">
    <property type="protein sequence ID" value="QJX79924.1"/>
    <property type="molecule type" value="Genomic_DNA"/>
</dbReference>
<dbReference type="GO" id="GO:0005198">
    <property type="term" value="F:structural molecule activity"/>
    <property type="evidence" value="ECO:0007669"/>
    <property type="project" value="InterPro"/>
</dbReference>
<dbReference type="Pfam" id="PF13385">
    <property type="entry name" value="Laminin_G_3"/>
    <property type="match status" value="1"/>
</dbReference>
<feature type="domain" description="Flagellin N-terminal" evidence="2">
    <location>
        <begin position="13"/>
        <end position="132"/>
    </location>
</feature>
<dbReference type="PANTHER" id="PTHR42792:SF2">
    <property type="entry name" value="FLAGELLIN"/>
    <property type="match status" value="1"/>
</dbReference>
<dbReference type="Proteomes" id="UP000501076">
    <property type="component" value="Plasmid pFDU301A"/>
</dbReference>
<sequence>MFYINNYIPYSSSQSQRLIDQANKRLNTGLKINSASENAAGLAVSNRLTSKINELKIKLDGIDHSLSKYSTKSNALTTTDGILRQIKDLINQSNSTTDSGVKSSIQTQINNLLKSVNDIGNNTTFEGEKLFTEGVLTFDKSSGSTGGVVGIPSSQELKLDKNLTIEMDYFLDENTTEFAMHLLNSWGDSGTSTANFVLYLFGTDNGSNPSKAGTIQLYGNADGTFQKTSGSTKLNTGQWYHIAIEYDYQKGGQLYVDGDAVGARVGSGLLKTNDDELYLYSPEASMDNVRIYNRSLTQSEINNNMNGQVTNNGLVGEWLFDDPSTSSTFKDTSGNNNDAVKYSMTGSTSQLTDFLKITNLNAQDPNALKNIERAISLNSNEQVKVQKDMDVLNTESSYWNKNLKNYQTAYSRIMTDDEAKTSSLLAQEQLKQQHYSEILQRQKTQSQTLYSILFG</sequence>
<gene>
    <name evidence="3" type="ORF">FDZ14_27880</name>
</gene>
<keyword evidence="3" id="KW-0614">Plasmid</keyword>
<proteinExistence type="predicted"/>
<evidence type="ECO:0000259" key="2">
    <source>
        <dbReference type="Pfam" id="PF00669"/>
    </source>
</evidence>
<dbReference type="GO" id="GO:0009288">
    <property type="term" value="C:bacterial-type flagellum"/>
    <property type="evidence" value="ECO:0007669"/>
    <property type="project" value="InterPro"/>
</dbReference>
<dbReference type="InterPro" id="IPR001492">
    <property type="entry name" value="Flagellin"/>
</dbReference>
<evidence type="ECO:0000313" key="4">
    <source>
        <dbReference type="Proteomes" id="UP000501076"/>
    </source>
</evidence>
<accession>A0A6M6E2N4</accession>
<dbReference type="Gene3D" id="2.60.120.200">
    <property type="match status" value="1"/>
</dbReference>
<reference evidence="3 4" key="1">
    <citation type="submission" date="2019-10" db="EMBL/GenBank/DDBJ databases">
        <title>Complete genome sequences for adaption low water activity.</title>
        <authorList>
            <person name="Zhao L."/>
            <person name="Zhong J."/>
        </authorList>
    </citation>
    <scope>NUCLEOTIDE SEQUENCE [LARGE SCALE GENOMIC DNA]</scope>
    <source>
        <strain evidence="3 4">FDU301</strain>
        <plasmid evidence="4">pfdu301a</plasmid>
    </source>
</reference>
<dbReference type="PANTHER" id="PTHR42792">
    <property type="entry name" value="FLAGELLIN"/>
    <property type="match status" value="1"/>
</dbReference>
<dbReference type="InterPro" id="IPR001029">
    <property type="entry name" value="Flagellin_N"/>
</dbReference>
<evidence type="ECO:0000256" key="1">
    <source>
        <dbReference type="ARBA" id="ARBA00020110"/>
    </source>
</evidence>